<reference evidence="12" key="1">
    <citation type="journal article" date="2008" name="J. Integr. Plant Biol.">
        <title>Phylogenetic analysis of the plant-specific zinc finger-homeobox and mini zinc finger gene families.</title>
        <authorList>
            <person name="Hu W."/>
            <person name="dePamphilis C.W."/>
            <person name="Ma H."/>
        </authorList>
    </citation>
    <scope>NUCLEOTIDE SEQUENCE</scope>
</reference>
<dbReference type="RefSeq" id="XP_024359538.1">
    <property type="nucleotide sequence ID" value="XM_024503770.2"/>
</dbReference>
<protein>
    <submittedName>
        <fullName evidence="12">Zinc finger homeodomain protein 1</fullName>
    </submittedName>
</protein>
<evidence type="ECO:0000313" key="12">
    <source>
        <dbReference type="EMBL" id="AAZ07989.1"/>
    </source>
</evidence>
<evidence type="ECO:0000313" key="13">
    <source>
        <dbReference type="EMBL" id="PNR31903.1"/>
    </source>
</evidence>
<keyword evidence="15" id="KW-1185">Reference proteome</keyword>
<dbReference type="GO" id="GO:0005634">
    <property type="term" value="C:nucleus"/>
    <property type="evidence" value="ECO:0000318"/>
    <property type="project" value="GO_Central"/>
</dbReference>
<dbReference type="EnsemblPlants" id="Pp3c21_11010V3.1">
    <property type="protein sequence ID" value="PAC:32916093.CDS.1"/>
    <property type="gene ID" value="Pp3c21_11010"/>
</dbReference>
<dbReference type="PANTHER" id="PTHR31948">
    <property type="entry name" value="ZINC-FINGER HOMEODOMAIN PROTEIN 2"/>
    <property type="match status" value="1"/>
</dbReference>
<feature type="compositionally biased region" description="Low complexity" evidence="10">
    <location>
        <begin position="57"/>
        <end position="67"/>
    </location>
</feature>
<keyword evidence="3" id="KW-0863">Zinc-finger</keyword>
<dbReference type="InterPro" id="IPR009057">
    <property type="entry name" value="Homeodomain-like_sf"/>
</dbReference>
<dbReference type="Gramene" id="Pp3c21_11010V3.1">
    <property type="protein sequence ID" value="PAC:32916093.CDS.1"/>
    <property type="gene ID" value="Pp3c21_11010"/>
</dbReference>
<dbReference type="PaxDb" id="3218-PP1S235_100V6.2"/>
<dbReference type="EMBL" id="DQ099428">
    <property type="protein sequence ID" value="AAZ07989.1"/>
    <property type="molecule type" value="Genomic_DNA"/>
</dbReference>
<evidence type="ECO:0000256" key="5">
    <source>
        <dbReference type="ARBA" id="ARBA00023015"/>
    </source>
</evidence>
<dbReference type="GO" id="GO:0003700">
    <property type="term" value="F:DNA-binding transcription factor activity"/>
    <property type="evidence" value="ECO:0000318"/>
    <property type="project" value="GO_Central"/>
</dbReference>
<dbReference type="GeneID" id="112274348"/>
<dbReference type="NCBIfam" id="TIGR01566">
    <property type="entry name" value="ZF_HD_prot_N"/>
    <property type="match status" value="1"/>
</dbReference>
<dbReference type="OMA" id="YHYQRTP"/>
<evidence type="ECO:0000256" key="2">
    <source>
        <dbReference type="ARBA" id="ARBA00022723"/>
    </source>
</evidence>
<reference evidence="13 15" key="2">
    <citation type="journal article" date="2008" name="Science">
        <title>The Physcomitrella genome reveals evolutionary insights into the conquest of land by plants.</title>
        <authorList>
            <person name="Rensing S."/>
            <person name="Lang D."/>
            <person name="Zimmer A."/>
            <person name="Terry A."/>
            <person name="Salamov A."/>
            <person name="Shapiro H."/>
            <person name="Nishiyama T."/>
            <person name="Perroud P.-F."/>
            <person name="Lindquist E."/>
            <person name="Kamisugi Y."/>
            <person name="Tanahashi T."/>
            <person name="Sakakibara K."/>
            <person name="Fujita T."/>
            <person name="Oishi K."/>
            <person name="Shin-I T."/>
            <person name="Kuroki Y."/>
            <person name="Toyoda A."/>
            <person name="Suzuki Y."/>
            <person name="Hashimoto A."/>
            <person name="Yamaguchi K."/>
            <person name="Sugano A."/>
            <person name="Kohara Y."/>
            <person name="Fujiyama A."/>
            <person name="Anterola A."/>
            <person name="Aoki S."/>
            <person name="Ashton N."/>
            <person name="Barbazuk W.B."/>
            <person name="Barker E."/>
            <person name="Bennetzen J."/>
            <person name="Bezanilla M."/>
            <person name="Blankenship R."/>
            <person name="Cho S.H."/>
            <person name="Dutcher S."/>
            <person name="Estelle M."/>
            <person name="Fawcett J.A."/>
            <person name="Gundlach H."/>
            <person name="Hanada K."/>
            <person name="Heyl A."/>
            <person name="Hicks K.A."/>
            <person name="Hugh J."/>
            <person name="Lohr M."/>
            <person name="Mayer K."/>
            <person name="Melkozernov A."/>
            <person name="Murata T."/>
            <person name="Nelson D."/>
            <person name="Pils B."/>
            <person name="Prigge M."/>
            <person name="Reiss B."/>
            <person name="Renner T."/>
            <person name="Rombauts S."/>
            <person name="Rushton P."/>
            <person name="Sanderfoot A."/>
            <person name="Schween G."/>
            <person name="Shiu S.-H."/>
            <person name="Stueber K."/>
            <person name="Theodoulou F.L."/>
            <person name="Tu H."/>
            <person name="Van de Peer Y."/>
            <person name="Verrier P.J."/>
            <person name="Waters E."/>
            <person name="Wood A."/>
            <person name="Yang L."/>
            <person name="Cove D."/>
            <person name="Cuming A."/>
            <person name="Hasebe M."/>
            <person name="Lucas S."/>
            <person name="Mishler D.B."/>
            <person name="Reski R."/>
            <person name="Grigoriev I."/>
            <person name="Quatrano R.S."/>
            <person name="Boore J.L."/>
        </authorList>
    </citation>
    <scope>NUCLEOTIDE SEQUENCE [LARGE SCALE GENOMIC DNA]</scope>
    <source>
        <strain evidence="14 15">cv. Gransden 2004</strain>
    </source>
</reference>
<dbReference type="Pfam" id="PF04770">
    <property type="entry name" value="ZF-HD_dimer"/>
    <property type="match status" value="1"/>
</dbReference>
<dbReference type="GO" id="GO:0006355">
    <property type="term" value="P:regulation of DNA-templated transcription"/>
    <property type="evidence" value="ECO:0000318"/>
    <property type="project" value="GO_Central"/>
</dbReference>
<dbReference type="EMBL" id="ABEU02000021">
    <property type="protein sequence ID" value="PNR31903.1"/>
    <property type="molecule type" value="Genomic_DNA"/>
</dbReference>
<evidence type="ECO:0000256" key="10">
    <source>
        <dbReference type="SAM" id="MobiDB-lite"/>
    </source>
</evidence>
<dbReference type="Proteomes" id="UP000006727">
    <property type="component" value="Chromosome 21"/>
</dbReference>
<reference evidence="14" key="4">
    <citation type="submission" date="2020-12" db="UniProtKB">
        <authorList>
            <consortium name="EnsemblPlants"/>
        </authorList>
    </citation>
    <scope>IDENTIFICATION</scope>
</reference>
<feature type="region of interest" description="Disordered" evidence="10">
    <location>
        <begin position="1"/>
        <end position="42"/>
    </location>
</feature>
<name>Q4F944_PHYPA</name>
<dbReference type="GO" id="GO:0000976">
    <property type="term" value="F:transcription cis-regulatory region binding"/>
    <property type="evidence" value="ECO:0000318"/>
    <property type="project" value="GO_Central"/>
</dbReference>
<comment type="subcellular location">
    <subcellularLocation>
        <location evidence="1">Nucleus</location>
    </subcellularLocation>
</comment>
<dbReference type="GO" id="GO:0008270">
    <property type="term" value="F:zinc ion binding"/>
    <property type="evidence" value="ECO:0007669"/>
    <property type="project" value="UniProtKB-KW"/>
</dbReference>
<dbReference type="KEGG" id="ppp:112274348"/>
<dbReference type="HOGENOM" id="CLU_039237_2_1_1"/>
<dbReference type="Gene3D" id="1.10.10.60">
    <property type="entry name" value="Homeodomain-like"/>
    <property type="match status" value="1"/>
</dbReference>
<evidence type="ECO:0000313" key="14">
    <source>
        <dbReference type="EnsemblPlants" id="PAC:32916093.CDS.1"/>
    </source>
</evidence>
<organism evidence="12">
    <name type="scientific">Physcomitrium patens</name>
    <name type="common">Spreading-leaved earth moss</name>
    <name type="synonym">Physcomitrella patens</name>
    <dbReference type="NCBI Taxonomy" id="3218"/>
    <lineage>
        <taxon>Eukaryota</taxon>
        <taxon>Viridiplantae</taxon>
        <taxon>Streptophyta</taxon>
        <taxon>Embryophyta</taxon>
        <taxon>Bryophyta</taxon>
        <taxon>Bryophytina</taxon>
        <taxon>Bryopsida</taxon>
        <taxon>Funariidae</taxon>
        <taxon>Funariales</taxon>
        <taxon>Funariaceae</taxon>
        <taxon>Physcomitrium</taxon>
    </lineage>
</organism>
<evidence type="ECO:0000256" key="7">
    <source>
        <dbReference type="ARBA" id="ARBA00023155"/>
    </source>
</evidence>
<accession>Q4F944</accession>
<evidence type="ECO:0000313" key="15">
    <source>
        <dbReference type="Proteomes" id="UP000006727"/>
    </source>
</evidence>
<dbReference type="PANTHER" id="PTHR31948:SF171">
    <property type="entry name" value="HOMEOBOX DOMAIN-CONTAINING PROTEIN"/>
    <property type="match status" value="1"/>
</dbReference>
<dbReference type="Gramene" id="Pp3c21_11010V3.2">
    <property type="protein sequence ID" value="PAC:32916094.CDS.1"/>
    <property type="gene ID" value="Pp3c21_11010"/>
</dbReference>
<dbReference type="FunCoup" id="Q4F944">
    <property type="interactions" value="308"/>
</dbReference>
<dbReference type="FunFam" id="1.10.10.60:FF:000257">
    <property type="entry name" value="Zinc-finger homeodomain protein 2"/>
    <property type="match status" value="1"/>
</dbReference>
<evidence type="ECO:0000256" key="6">
    <source>
        <dbReference type="ARBA" id="ARBA00023125"/>
    </source>
</evidence>
<keyword evidence="6" id="KW-0238">DNA-binding</keyword>
<dbReference type="NCBIfam" id="TIGR01565">
    <property type="entry name" value="homeo_ZF_HD"/>
    <property type="match status" value="1"/>
</dbReference>
<gene>
    <name evidence="14" type="primary">LOC112274348</name>
    <name evidence="13" type="ORF">PHYPA_026026</name>
</gene>
<evidence type="ECO:0000256" key="9">
    <source>
        <dbReference type="ARBA" id="ARBA00023242"/>
    </source>
</evidence>
<feature type="region of interest" description="Disordered" evidence="10">
    <location>
        <begin position="57"/>
        <end position="99"/>
    </location>
</feature>
<keyword evidence="8" id="KW-0804">Transcription</keyword>
<dbReference type="SUPFAM" id="SSF46689">
    <property type="entry name" value="Homeodomain-like"/>
    <property type="match status" value="1"/>
</dbReference>
<dbReference type="PROSITE" id="PS51523">
    <property type="entry name" value="ZF_HD_DIMER"/>
    <property type="match status" value="1"/>
</dbReference>
<sequence length="340" mass="36269">MDLGSGRDGTDQQQQQQRGPHQTQQQQQQLPQPQPLASLPTSIPLLLPPALAVSNYHPTPVSVQPQHQQHHEMPGAAKPKLLNTPSGNGGSVQSKSDHVAADQAREIVRQAVQVAGAASESASAKLSNVKKGAFRYRECQKNHAASIGGHALDGCGEFMPGGQEGTVGALRCAACDCHRNFHRREVEGEVLCECKRKPKPGMQLGAGIVTPHQLPGGTNTSTPMGALALPPSAGAMTPLTTAALSAGGLTDSDEQDDGLGNSAGGMMISMRSPSAIKKRFRTKFSTEQKDQMCAFAEELGWRIQKHDEAAVQEFCTTVGVKRHVLKVWMHNNKHTVGKKP</sequence>
<feature type="compositionally biased region" description="Low complexity" evidence="10">
    <location>
        <begin position="12"/>
        <end position="42"/>
    </location>
</feature>
<keyword evidence="9" id="KW-0539">Nucleus</keyword>
<feature type="domain" description="ZF-HD dimerization-type" evidence="11">
    <location>
        <begin position="136"/>
        <end position="185"/>
    </location>
</feature>
<keyword evidence="4" id="KW-0862">Zinc</keyword>
<dbReference type="AlphaFoldDB" id="Q4F944"/>
<evidence type="ECO:0000259" key="11">
    <source>
        <dbReference type="PROSITE" id="PS51523"/>
    </source>
</evidence>
<dbReference type="InterPro" id="IPR006456">
    <property type="entry name" value="ZF_HD_homeobox_Cys/His_dimer"/>
</dbReference>
<dbReference type="EnsemblPlants" id="Pp3c21_11010V3.2">
    <property type="protein sequence ID" value="PAC:32916094.CDS.1"/>
    <property type="gene ID" value="Pp3c21_11010"/>
</dbReference>
<keyword evidence="7 12" id="KW-0371">Homeobox</keyword>
<keyword evidence="2" id="KW-0479">Metal-binding</keyword>
<evidence type="ECO:0000256" key="8">
    <source>
        <dbReference type="ARBA" id="ARBA00023163"/>
    </source>
</evidence>
<feature type="compositionally biased region" description="Polar residues" evidence="10">
    <location>
        <begin position="83"/>
        <end position="94"/>
    </location>
</feature>
<evidence type="ECO:0000256" key="4">
    <source>
        <dbReference type="ARBA" id="ARBA00022833"/>
    </source>
</evidence>
<evidence type="ECO:0000256" key="1">
    <source>
        <dbReference type="ARBA" id="ARBA00004123"/>
    </source>
</evidence>
<evidence type="ECO:0000256" key="3">
    <source>
        <dbReference type="ARBA" id="ARBA00022771"/>
    </source>
</evidence>
<dbReference type="InterPro" id="IPR006455">
    <property type="entry name" value="Homeodomain_ZF_HD"/>
</dbReference>
<dbReference type="OrthoDB" id="1921929at2759"/>
<proteinExistence type="predicted"/>
<reference evidence="13 15" key="3">
    <citation type="journal article" date="2018" name="Plant J.">
        <title>The Physcomitrella patens chromosome-scale assembly reveals moss genome structure and evolution.</title>
        <authorList>
            <person name="Lang D."/>
            <person name="Ullrich K.K."/>
            <person name="Murat F."/>
            <person name="Fuchs J."/>
            <person name="Jenkins J."/>
            <person name="Haas F.B."/>
            <person name="Piednoel M."/>
            <person name="Gundlach H."/>
            <person name="Van Bel M."/>
            <person name="Meyberg R."/>
            <person name="Vives C."/>
            <person name="Morata J."/>
            <person name="Symeonidi A."/>
            <person name="Hiss M."/>
            <person name="Muchero W."/>
            <person name="Kamisugi Y."/>
            <person name="Saleh O."/>
            <person name="Blanc G."/>
            <person name="Decker E.L."/>
            <person name="van Gessel N."/>
            <person name="Grimwood J."/>
            <person name="Hayes R.D."/>
            <person name="Graham S.W."/>
            <person name="Gunter L.E."/>
            <person name="McDaniel S.F."/>
            <person name="Hoernstein S.N.W."/>
            <person name="Larsson A."/>
            <person name="Li F.W."/>
            <person name="Perroud P.F."/>
            <person name="Phillips J."/>
            <person name="Ranjan P."/>
            <person name="Rokshar D.S."/>
            <person name="Rothfels C.J."/>
            <person name="Schneider L."/>
            <person name="Shu S."/>
            <person name="Stevenson D.W."/>
            <person name="Thummler F."/>
            <person name="Tillich M."/>
            <person name="Villarreal Aguilar J.C."/>
            <person name="Widiez T."/>
            <person name="Wong G.K."/>
            <person name="Wymore A."/>
            <person name="Zhang Y."/>
            <person name="Zimmer A.D."/>
            <person name="Quatrano R.S."/>
            <person name="Mayer K.F.X."/>
            <person name="Goodstein D."/>
            <person name="Casacuberta J.M."/>
            <person name="Vandepoele K."/>
            <person name="Reski R."/>
            <person name="Cuming A.C."/>
            <person name="Tuskan G.A."/>
            <person name="Maumus F."/>
            <person name="Salse J."/>
            <person name="Schmutz J."/>
            <person name="Rensing S.A."/>
        </authorList>
    </citation>
    <scope>NUCLEOTIDE SEQUENCE [LARGE SCALE GENOMIC DNA]</scope>
    <source>
        <strain evidence="14 15">cv. Gransden 2004</strain>
    </source>
</reference>
<keyword evidence="5" id="KW-0805">Transcription regulation</keyword>